<dbReference type="KEGG" id="fer:FNB15_04640"/>
<evidence type="ECO:0000313" key="4">
    <source>
        <dbReference type="Proteomes" id="UP000317496"/>
    </source>
</evidence>
<dbReference type="Proteomes" id="UP000317496">
    <property type="component" value="Chromosome"/>
</dbReference>
<dbReference type="Pfam" id="PF07987">
    <property type="entry name" value="DUF1775"/>
    <property type="match status" value="1"/>
</dbReference>
<dbReference type="OrthoDB" id="9796962at2"/>
<sequence length="368" mass="38608">MGPPAAARWPRRSIRHSRPAHPPFSPSPDRRHLFVFRISGSHPMSTTIRFAGAAALAVLSLSTALPAAAHIVADPAEAKPGSYFRTALRVGHGCGGGKPTTAIRVTIPEGVVNASAQPKPGWEIRVETTKLEKPVDAGHGRMTDTVVSAISWSGGSLPNEQFDEFGLVLKLSDTVSKQLALPVVQTCAGSEVRWDQIPAAGQRAERPVAMIRIAAGDGVQMAQMNHGHHGQTAAVKAGDIMVEQPFARATPAKVGGVFLTLKNGGGTADRLVKAASPVAANVELHTHIKDGDAMRMRAVENIPVPANGQTALEPGGYHIMLIGLKQVLKEGESFPLTLTFEKAGNVTVSVPVQKAGAPAASGGHDHKH</sequence>
<feature type="domain" description="YncI copper-binding" evidence="2">
    <location>
        <begin position="70"/>
        <end position="212"/>
    </location>
</feature>
<dbReference type="Pfam" id="PF04314">
    <property type="entry name" value="PCuAC"/>
    <property type="match status" value="1"/>
</dbReference>
<dbReference type="PANTHER" id="PTHR36302:SF1">
    <property type="entry name" value="COPPER CHAPERONE PCU(A)C"/>
    <property type="match status" value="1"/>
</dbReference>
<dbReference type="InterPro" id="IPR012533">
    <property type="entry name" value="YcnI-copper_dom"/>
</dbReference>
<evidence type="ECO:0000256" key="1">
    <source>
        <dbReference type="SAM" id="MobiDB-lite"/>
    </source>
</evidence>
<dbReference type="Gene3D" id="2.60.40.2230">
    <property type="entry name" value="Uncharacterised protein YcnI-like PF07987, DUF1775"/>
    <property type="match status" value="1"/>
</dbReference>
<keyword evidence="4" id="KW-1185">Reference proteome</keyword>
<dbReference type="CDD" id="cd08545">
    <property type="entry name" value="YcnI_like"/>
    <property type="match status" value="1"/>
</dbReference>
<reference evidence="3 4" key="1">
    <citation type="submission" date="2019-07" db="EMBL/GenBank/DDBJ databases">
        <title>Genome sequencing for Ferrovibrio sp. K5.</title>
        <authorList>
            <person name="Park S.-J."/>
        </authorList>
    </citation>
    <scope>NUCLEOTIDE SEQUENCE [LARGE SCALE GENOMIC DNA]</scope>
    <source>
        <strain evidence="3 4">K5</strain>
    </source>
</reference>
<organism evidence="3 4">
    <name type="scientific">Ferrovibrio terrae</name>
    <dbReference type="NCBI Taxonomy" id="2594003"/>
    <lineage>
        <taxon>Bacteria</taxon>
        <taxon>Pseudomonadati</taxon>
        <taxon>Pseudomonadota</taxon>
        <taxon>Alphaproteobacteria</taxon>
        <taxon>Rhodospirillales</taxon>
        <taxon>Rhodospirillaceae</taxon>
        <taxon>Ferrovibrio</taxon>
    </lineage>
</organism>
<gene>
    <name evidence="3" type="ORF">FNB15_04640</name>
</gene>
<dbReference type="SUPFAM" id="SSF110087">
    <property type="entry name" value="DR1885-like metal-binding protein"/>
    <property type="match status" value="1"/>
</dbReference>
<protein>
    <submittedName>
        <fullName evidence="3">DUF1775 domain-containing protein</fullName>
    </submittedName>
</protein>
<accession>A0A516GYN1</accession>
<dbReference type="AlphaFoldDB" id="A0A516GYN1"/>
<evidence type="ECO:0000259" key="2">
    <source>
        <dbReference type="Pfam" id="PF07987"/>
    </source>
</evidence>
<dbReference type="InterPro" id="IPR058248">
    <property type="entry name" value="Lxx211020-like"/>
</dbReference>
<dbReference type="PANTHER" id="PTHR36302">
    <property type="entry name" value="BLR7088 PROTEIN"/>
    <property type="match status" value="1"/>
</dbReference>
<dbReference type="InterPro" id="IPR007410">
    <property type="entry name" value="LpqE-like"/>
</dbReference>
<feature type="region of interest" description="Disordered" evidence="1">
    <location>
        <begin position="1"/>
        <end position="26"/>
    </location>
</feature>
<evidence type="ECO:0000313" key="3">
    <source>
        <dbReference type="EMBL" id="QDO96605.1"/>
    </source>
</evidence>
<feature type="compositionally biased region" description="Basic residues" evidence="1">
    <location>
        <begin position="9"/>
        <end position="19"/>
    </location>
</feature>
<name>A0A516GYN1_9PROT</name>
<proteinExistence type="predicted"/>
<dbReference type="InterPro" id="IPR036182">
    <property type="entry name" value="PCuAC_sf"/>
</dbReference>
<dbReference type="EMBL" id="CP041636">
    <property type="protein sequence ID" value="QDO96605.1"/>
    <property type="molecule type" value="Genomic_DNA"/>
</dbReference>
<dbReference type="InterPro" id="IPR038507">
    <property type="entry name" value="YcnI-like_sf"/>
</dbReference>
<dbReference type="Gene3D" id="2.60.40.1890">
    <property type="entry name" value="PCu(A)C copper chaperone"/>
    <property type="match status" value="1"/>
</dbReference>